<keyword evidence="1" id="KW-0812">Transmembrane</keyword>
<proteinExistence type="predicted"/>
<gene>
    <name evidence="2" type="ORF">RIF29_22205</name>
</gene>
<protein>
    <submittedName>
        <fullName evidence="2">Uncharacterized protein</fullName>
    </submittedName>
</protein>
<reference evidence="2 3" key="1">
    <citation type="submission" date="2024-01" db="EMBL/GenBank/DDBJ databases">
        <title>The genomes of 5 underutilized Papilionoideae crops provide insights into root nodulation and disease resistanc.</title>
        <authorList>
            <person name="Yuan L."/>
        </authorList>
    </citation>
    <scope>NUCLEOTIDE SEQUENCE [LARGE SCALE GENOMIC DNA]</scope>
    <source>
        <strain evidence="2">ZHUSHIDOU_FW_LH</strain>
        <tissue evidence="2">Leaf</tissue>
    </source>
</reference>
<feature type="transmembrane region" description="Helical" evidence="1">
    <location>
        <begin position="46"/>
        <end position="66"/>
    </location>
</feature>
<dbReference type="Proteomes" id="UP001372338">
    <property type="component" value="Unassembled WGS sequence"/>
</dbReference>
<accession>A0AAN9F3Y2</accession>
<evidence type="ECO:0000313" key="2">
    <source>
        <dbReference type="EMBL" id="KAK7269477.1"/>
    </source>
</evidence>
<keyword evidence="3" id="KW-1185">Reference proteome</keyword>
<evidence type="ECO:0000256" key="1">
    <source>
        <dbReference type="SAM" id="Phobius"/>
    </source>
</evidence>
<keyword evidence="1" id="KW-1133">Transmembrane helix</keyword>
<sequence>MYDLEAGCLSESSICDNDDVISLVNKNSRLHLFGYTSVAAVSSSLMFLYSSNISLLIHCMSVVVVARD</sequence>
<name>A0AAN9F3Y2_CROPI</name>
<evidence type="ECO:0000313" key="3">
    <source>
        <dbReference type="Proteomes" id="UP001372338"/>
    </source>
</evidence>
<dbReference type="EMBL" id="JAYWIO010000004">
    <property type="protein sequence ID" value="KAK7269477.1"/>
    <property type="molecule type" value="Genomic_DNA"/>
</dbReference>
<keyword evidence="1" id="KW-0472">Membrane</keyword>
<dbReference type="AlphaFoldDB" id="A0AAN9F3Y2"/>
<comment type="caution">
    <text evidence="2">The sequence shown here is derived from an EMBL/GenBank/DDBJ whole genome shotgun (WGS) entry which is preliminary data.</text>
</comment>
<organism evidence="2 3">
    <name type="scientific">Crotalaria pallida</name>
    <name type="common">Smooth rattlebox</name>
    <name type="synonym">Crotalaria striata</name>
    <dbReference type="NCBI Taxonomy" id="3830"/>
    <lineage>
        <taxon>Eukaryota</taxon>
        <taxon>Viridiplantae</taxon>
        <taxon>Streptophyta</taxon>
        <taxon>Embryophyta</taxon>
        <taxon>Tracheophyta</taxon>
        <taxon>Spermatophyta</taxon>
        <taxon>Magnoliopsida</taxon>
        <taxon>eudicotyledons</taxon>
        <taxon>Gunneridae</taxon>
        <taxon>Pentapetalae</taxon>
        <taxon>rosids</taxon>
        <taxon>fabids</taxon>
        <taxon>Fabales</taxon>
        <taxon>Fabaceae</taxon>
        <taxon>Papilionoideae</taxon>
        <taxon>50 kb inversion clade</taxon>
        <taxon>genistoids sensu lato</taxon>
        <taxon>core genistoids</taxon>
        <taxon>Crotalarieae</taxon>
        <taxon>Crotalaria</taxon>
    </lineage>
</organism>